<reference evidence="7 8" key="1">
    <citation type="submission" date="2018-01" db="EMBL/GenBank/DDBJ databases">
        <title>Whole genome sequencing of Histamine producing bacteria.</title>
        <authorList>
            <person name="Butler K."/>
        </authorList>
    </citation>
    <scope>NUCLEOTIDE SEQUENCE [LARGE SCALE GENOMIC DNA]</scope>
    <source>
        <strain evidence="7 8">FS-7.2</strain>
    </source>
</reference>
<dbReference type="EMBL" id="PYNF01000018">
    <property type="protein sequence ID" value="PSU95694.1"/>
    <property type="molecule type" value="Genomic_DNA"/>
</dbReference>
<dbReference type="Gene3D" id="3.60.21.10">
    <property type="match status" value="1"/>
</dbReference>
<evidence type="ECO:0000313" key="7">
    <source>
        <dbReference type="EMBL" id="PSU95694.1"/>
    </source>
</evidence>
<proteinExistence type="inferred from homology"/>
<dbReference type="InterPro" id="IPR057406">
    <property type="entry name" value="Pua-like_dom"/>
</dbReference>
<dbReference type="InterPro" id="IPR050884">
    <property type="entry name" value="CNP_phosphodiesterase-III"/>
</dbReference>
<evidence type="ECO:0000256" key="1">
    <source>
        <dbReference type="ARBA" id="ARBA00022723"/>
    </source>
</evidence>
<gene>
    <name evidence="7" type="ORF">C9J27_17625</name>
</gene>
<evidence type="ECO:0000256" key="3">
    <source>
        <dbReference type="ARBA" id="ARBA00023004"/>
    </source>
</evidence>
<dbReference type="Pfam" id="PF00149">
    <property type="entry name" value="Metallophos"/>
    <property type="match status" value="1"/>
</dbReference>
<keyword evidence="2" id="KW-0378">Hydrolase</keyword>
<dbReference type="SUPFAM" id="SSF56300">
    <property type="entry name" value="Metallo-dependent phosphatases"/>
    <property type="match status" value="1"/>
</dbReference>
<comment type="similarity">
    <text evidence="4">Belongs to the cyclic nucleotide phosphodiesterase class-III family.</text>
</comment>
<dbReference type="GO" id="GO:0046872">
    <property type="term" value="F:metal ion binding"/>
    <property type="evidence" value="ECO:0007669"/>
    <property type="project" value="UniProtKB-KW"/>
</dbReference>
<dbReference type="PANTHER" id="PTHR42988:SF2">
    <property type="entry name" value="CYCLIC NUCLEOTIDE PHOSPHODIESTERASE CBUA0032-RELATED"/>
    <property type="match status" value="1"/>
</dbReference>
<evidence type="ECO:0000259" key="6">
    <source>
        <dbReference type="Pfam" id="PF24405"/>
    </source>
</evidence>
<keyword evidence="3" id="KW-0408">Iron</keyword>
<dbReference type="RefSeq" id="WP_107289874.1">
    <property type="nucleotide sequence ID" value="NZ_PYNF01000018.1"/>
</dbReference>
<name>A0A2T3KEC8_9GAMM</name>
<dbReference type="InterPro" id="IPR004843">
    <property type="entry name" value="Calcineurin-like_PHP"/>
</dbReference>
<evidence type="ECO:0000259" key="5">
    <source>
        <dbReference type="Pfam" id="PF00149"/>
    </source>
</evidence>
<feature type="domain" description="Pua-like" evidence="6">
    <location>
        <begin position="6"/>
        <end position="180"/>
    </location>
</feature>
<keyword evidence="1" id="KW-0479">Metal-binding</keyword>
<dbReference type="Proteomes" id="UP000241426">
    <property type="component" value="Unassembled WGS sequence"/>
</dbReference>
<protein>
    <submittedName>
        <fullName evidence="7">Phosphoesterase</fullName>
    </submittedName>
</protein>
<evidence type="ECO:0000256" key="4">
    <source>
        <dbReference type="ARBA" id="ARBA00025742"/>
    </source>
</evidence>
<dbReference type="PANTHER" id="PTHR42988">
    <property type="entry name" value="PHOSPHOHYDROLASE"/>
    <property type="match status" value="1"/>
</dbReference>
<dbReference type="GO" id="GO:0016787">
    <property type="term" value="F:hydrolase activity"/>
    <property type="evidence" value="ECO:0007669"/>
    <property type="project" value="UniProtKB-KW"/>
</dbReference>
<sequence>MFSTYIFRFRDLGKSPGFTINEHNEIIKEKDHTWWGWWAKSGECFPCQSLGVAIENDELEIFLFDSGQSKIYKACLVRIHASQSGTKHQPAPDGGSCTPDYYNTDELLGWLKIKGEITEIDNTSFFQKYSYLNLNDMYPNERCDLDEQLFNKIVFSEKELQKQDRTIWRIRPRKPGDFEHESLASHYIPCNYVQKFSQKDSEQILWLSDIHFDDGRGKHNFPFEDQDQKKSLSSRICSLINILDSENQCAGLAISGDLTWQSQKEGFEKASQFITDIESSLNLTPDDIIICPGNHDVGLVSQDEYFKNKGITPKSENNWSELATKYHTDSKQNYIDFYKKVFKRAPENSLSQGRKFLLGGHKIVEIAGLNSCYLQQVQGTFSGIGFIGEEQLKEVACGMGWTKKDNTKIPKKANVTRIAMLHHHLTPVNEVEDAYINFRYSVTLDAERLIRWIIDNEVDYVLHGHMHRCFSTKITRRARPLESDGENNPERTFQVIAMGSSGVSNEQIPNQDSKNYMCLIDFSQQRPKFNFYSLYSQTETDRNVAFSVDG</sequence>
<dbReference type="Pfam" id="PF24405">
    <property type="entry name" value="Pua-like"/>
    <property type="match status" value="1"/>
</dbReference>
<dbReference type="InterPro" id="IPR029052">
    <property type="entry name" value="Metallo-depent_PP-like"/>
</dbReference>
<comment type="caution">
    <text evidence="7">The sequence shown here is derived from an EMBL/GenBank/DDBJ whole genome shotgun (WGS) entry which is preliminary data.</text>
</comment>
<accession>A0A2T3KEC8</accession>
<evidence type="ECO:0000313" key="8">
    <source>
        <dbReference type="Proteomes" id="UP000241426"/>
    </source>
</evidence>
<dbReference type="AlphaFoldDB" id="A0A2T3KEC8"/>
<evidence type="ECO:0000256" key="2">
    <source>
        <dbReference type="ARBA" id="ARBA00022801"/>
    </source>
</evidence>
<feature type="domain" description="Calcineurin-like phosphoesterase" evidence="5">
    <location>
        <begin position="204"/>
        <end position="469"/>
    </location>
</feature>
<organism evidence="7 8">
    <name type="scientific">Photobacterium kishitanii</name>
    <dbReference type="NCBI Taxonomy" id="318456"/>
    <lineage>
        <taxon>Bacteria</taxon>
        <taxon>Pseudomonadati</taxon>
        <taxon>Pseudomonadota</taxon>
        <taxon>Gammaproteobacteria</taxon>
        <taxon>Vibrionales</taxon>
        <taxon>Vibrionaceae</taxon>
        <taxon>Photobacterium</taxon>
    </lineage>
</organism>